<keyword evidence="3" id="KW-1185">Reference proteome</keyword>
<gene>
    <name evidence="2" type="ORF">SCF082_LOCUS1926</name>
</gene>
<evidence type="ECO:0000313" key="3">
    <source>
        <dbReference type="Proteomes" id="UP001642464"/>
    </source>
</evidence>
<evidence type="ECO:0000313" key="2">
    <source>
        <dbReference type="EMBL" id="CAK8989707.1"/>
    </source>
</evidence>
<accession>A0ABP0HIB8</accession>
<reference evidence="2 3" key="1">
    <citation type="submission" date="2024-02" db="EMBL/GenBank/DDBJ databases">
        <authorList>
            <person name="Chen Y."/>
            <person name="Shah S."/>
            <person name="Dougan E. K."/>
            <person name="Thang M."/>
            <person name="Chan C."/>
        </authorList>
    </citation>
    <scope>NUCLEOTIDE SEQUENCE [LARGE SCALE GENOMIC DNA]</scope>
</reference>
<feature type="region of interest" description="Disordered" evidence="1">
    <location>
        <begin position="1"/>
        <end position="45"/>
    </location>
</feature>
<name>A0ABP0HIB8_9DINO</name>
<dbReference type="EMBL" id="CAXAMM010000947">
    <property type="protein sequence ID" value="CAK8989707.1"/>
    <property type="molecule type" value="Genomic_DNA"/>
</dbReference>
<comment type="caution">
    <text evidence="2">The sequence shown here is derived from an EMBL/GenBank/DDBJ whole genome shotgun (WGS) entry which is preliminary data.</text>
</comment>
<dbReference type="Proteomes" id="UP001642464">
    <property type="component" value="Unassembled WGS sequence"/>
</dbReference>
<feature type="compositionally biased region" description="Basic and acidic residues" evidence="1">
    <location>
        <begin position="15"/>
        <end position="32"/>
    </location>
</feature>
<evidence type="ECO:0000256" key="1">
    <source>
        <dbReference type="SAM" id="MobiDB-lite"/>
    </source>
</evidence>
<sequence>MGSAASAKSFTRVVPADEPKQPQQPAERRVSDQSRTQTLGAAAATRTWTSATASKAARGVVVEGVEIPFQVREDDCVHFDDEVLASYSSWTAPVDNAPLHMALPPGRLEHEMNTRCVAQFMRHAARHRRHFELMVGRSAEND</sequence>
<proteinExistence type="predicted"/>
<organism evidence="2 3">
    <name type="scientific">Durusdinium trenchii</name>
    <dbReference type="NCBI Taxonomy" id="1381693"/>
    <lineage>
        <taxon>Eukaryota</taxon>
        <taxon>Sar</taxon>
        <taxon>Alveolata</taxon>
        <taxon>Dinophyceae</taxon>
        <taxon>Suessiales</taxon>
        <taxon>Symbiodiniaceae</taxon>
        <taxon>Durusdinium</taxon>
    </lineage>
</organism>
<protein>
    <submittedName>
        <fullName evidence="2">Uncharacterized protein</fullName>
    </submittedName>
</protein>